<protein>
    <submittedName>
        <fullName evidence="6">Site-specific DNA-methyltransferase</fullName>
        <ecNumber evidence="6">2.1.1.-</ecNumber>
    </submittedName>
</protein>
<dbReference type="InterPro" id="IPR002941">
    <property type="entry name" value="DNA_methylase_N4/N6"/>
</dbReference>
<dbReference type="EC" id="2.1.1.-" evidence="6"/>
<dbReference type="RefSeq" id="WP_054469111.1">
    <property type="nucleotide sequence ID" value="NZ_CP159837.1"/>
</dbReference>
<dbReference type="InterPro" id="IPR029063">
    <property type="entry name" value="SAM-dependent_MTases_sf"/>
</dbReference>
<dbReference type="GO" id="GO:0008170">
    <property type="term" value="F:N-methyltransferase activity"/>
    <property type="evidence" value="ECO:0007669"/>
    <property type="project" value="InterPro"/>
</dbReference>
<evidence type="ECO:0000256" key="2">
    <source>
        <dbReference type="ARBA" id="ARBA00022603"/>
    </source>
</evidence>
<evidence type="ECO:0000313" key="6">
    <source>
        <dbReference type="EMBL" id="XCM39569.1"/>
    </source>
</evidence>
<evidence type="ECO:0000256" key="3">
    <source>
        <dbReference type="ARBA" id="ARBA00022679"/>
    </source>
</evidence>
<dbReference type="PRINTS" id="PR00506">
    <property type="entry name" value="D21N6MTFRASE"/>
</dbReference>
<reference evidence="6" key="1">
    <citation type="submission" date="2024-07" db="EMBL/GenBank/DDBJ databases">
        <authorList>
            <person name="Kim Y.J."/>
            <person name="Jeong J.Y."/>
        </authorList>
    </citation>
    <scope>NUCLEOTIDE SEQUENCE</scope>
    <source>
        <strain evidence="6">GIHE-MW2</strain>
    </source>
</reference>
<dbReference type="PANTHER" id="PTHR13370">
    <property type="entry name" value="RNA METHYLASE-RELATED"/>
    <property type="match status" value="1"/>
</dbReference>
<proteinExistence type="inferred from homology"/>
<dbReference type="GO" id="GO:0005737">
    <property type="term" value="C:cytoplasm"/>
    <property type="evidence" value="ECO:0007669"/>
    <property type="project" value="TreeGrafter"/>
</dbReference>
<evidence type="ECO:0000256" key="4">
    <source>
        <dbReference type="ARBA" id="ARBA00022691"/>
    </source>
</evidence>
<dbReference type="InterPro" id="IPR002052">
    <property type="entry name" value="DNA_methylase_N6_adenine_CS"/>
</dbReference>
<name>A0AAU8JJW9_9CYAN</name>
<organism evidence="6">
    <name type="scientific">Planktothricoides raciborskii GIHE-MW2</name>
    <dbReference type="NCBI Taxonomy" id="2792601"/>
    <lineage>
        <taxon>Bacteria</taxon>
        <taxon>Bacillati</taxon>
        <taxon>Cyanobacteriota</taxon>
        <taxon>Cyanophyceae</taxon>
        <taxon>Oscillatoriophycideae</taxon>
        <taxon>Oscillatoriales</taxon>
        <taxon>Oscillatoriaceae</taxon>
        <taxon>Planktothricoides</taxon>
    </lineage>
</organism>
<dbReference type="PANTHER" id="PTHR13370:SF24">
    <property type="entry name" value="TYPE III RESTRICTION-MODIFICATION ENZYME STYLTI MOD SUBUNIT"/>
    <property type="match status" value="1"/>
</dbReference>
<gene>
    <name evidence="6" type="ORF">ABWT76_002512</name>
</gene>
<evidence type="ECO:0000259" key="5">
    <source>
        <dbReference type="Pfam" id="PF01555"/>
    </source>
</evidence>
<keyword evidence="4" id="KW-0949">S-adenosyl-L-methionine</keyword>
<dbReference type="AlphaFoldDB" id="A0AAU8JJW9"/>
<dbReference type="Pfam" id="PF01555">
    <property type="entry name" value="N6_N4_Mtase"/>
    <property type="match status" value="1"/>
</dbReference>
<sequence length="438" mass="50624">MAIGIPRQKTEVDSPPLTLQYPDKKSRQQVLEGKTIPLLKIHQGLDQKRLYFGDNLDILRCLLKDESIKGQVKLIYIDPPFATQSEFVSRKQRQAYSDNLTGSEFIDFLRDRLILLHEILSDQGSLYLHLDEKMIFAAKIILDEIFGAPNYRNLIIRQKCNPKNYTRKAYGKTADFILFYTKTDRYIWNLPVEKLSEKSLKEYQYIEPETGRRFMKVPLHAPGTRNGETGKPWRGILPPPGKHWQYPPAKLDEMDAKGEIFWSKNGNPRRKVYLDQHPGVGVQDIWLDFRDAHNQNIKITGYPTEKNPDLLRRIVAASSNPGDLVLDCFAGSGTTLAVADELQRNWIGVDSSPEAFATILERFHRGLKPMGDYSEHRRQWEDQYIQRSLFELMSNEGVNEDETNIPESIVTDFSVFTHRDRIAEIRQIIDPWLGHTPV</sequence>
<dbReference type="SUPFAM" id="SSF53335">
    <property type="entry name" value="S-adenosyl-L-methionine-dependent methyltransferases"/>
    <property type="match status" value="1"/>
</dbReference>
<dbReference type="GO" id="GO:0032259">
    <property type="term" value="P:methylation"/>
    <property type="evidence" value="ECO:0007669"/>
    <property type="project" value="UniProtKB-KW"/>
</dbReference>
<keyword evidence="2 6" id="KW-0489">Methyltransferase</keyword>
<dbReference type="PROSITE" id="PS00092">
    <property type="entry name" value="N6_MTASE"/>
    <property type="match status" value="1"/>
</dbReference>
<dbReference type="EMBL" id="CP159837">
    <property type="protein sequence ID" value="XCM39569.1"/>
    <property type="molecule type" value="Genomic_DNA"/>
</dbReference>
<evidence type="ECO:0000256" key="1">
    <source>
        <dbReference type="ARBA" id="ARBA00006594"/>
    </source>
</evidence>
<dbReference type="GO" id="GO:0003677">
    <property type="term" value="F:DNA binding"/>
    <property type="evidence" value="ECO:0007669"/>
    <property type="project" value="InterPro"/>
</dbReference>
<feature type="domain" description="DNA methylase N-4/N-6" evidence="5">
    <location>
        <begin position="72"/>
        <end position="359"/>
    </location>
</feature>
<dbReference type="REBASE" id="844926">
    <property type="entry name" value="M.Pra2ORF2512P"/>
</dbReference>
<dbReference type="Gene3D" id="3.40.50.150">
    <property type="entry name" value="Vaccinia Virus protein VP39"/>
    <property type="match status" value="1"/>
</dbReference>
<accession>A0AAU8JJW9</accession>
<dbReference type="InterPro" id="IPR002295">
    <property type="entry name" value="N4/N6-MTase_EcoPI_Mod-like"/>
</dbReference>
<comment type="similarity">
    <text evidence="1">Belongs to the N(4)/N(6)-methyltransferase family.</text>
</comment>
<keyword evidence="3 6" id="KW-0808">Transferase</keyword>